<accession>G8XGE6</accession>
<dbReference type="EMBL" id="CP003229">
    <property type="protein sequence ID" value="AEW98704.1"/>
    <property type="molecule type" value="Genomic_DNA"/>
</dbReference>
<dbReference type="RefSeq" id="WP_014151665.1">
    <property type="nucleotide sequence ID" value="NC_016113.1"/>
</dbReference>
<organism evidence="3 4">
    <name type="scientific">Streptantibioticus cattleyicolor (strain ATCC 35852 / DSM 46488 / JCM 4925 / NBRC 14057 / NRRL 8057)</name>
    <name type="common">Streptomyces cattleya</name>
    <dbReference type="NCBI Taxonomy" id="1003195"/>
    <lineage>
        <taxon>Bacteria</taxon>
        <taxon>Bacillati</taxon>
        <taxon>Actinomycetota</taxon>
        <taxon>Actinomycetes</taxon>
        <taxon>Kitasatosporales</taxon>
        <taxon>Streptomycetaceae</taxon>
        <taxon>Streptantibioticus</taxon>
    </lineage>
</organism>
<gene>
    <name evidence="3" type="ordered locus">SCATT_p05110</name>
</gene>
<protein>
    <submittedName>
        <fullName evidence="3">Putative secreted protein</fullName>
    </submittedName>
</protein>
<keyword evidence="3" id="KW-0614">Plasmid</keyword>
<evidence type="ECO:0000259" key="2">
    <source>
        <dbReference type="Pfam" id="PF03734"/>
    </source>
</evidence>
<sequence>MAFTIRRRRYATVRAALVMAAVAATAAGAPPPARPFPVPVAVGRATQVITVRARGSYATVTAWSADGSGWHRVLTTTHARVGAHGVTDGATRRQGSRTTPTGTYPVTRAFGVGPDPGTALPYHHVTPHDWWVEDPDSRWYNRMRDERYGGFPLTEAGEHGSEHLAAHPVPYHHALVVDYNTAPVVPGRGAGIFLHDLGPQAGPTAGCVAVPAGVLTRVLRWIDPARHPVIAIG</sequence>
<reference evidence="4" key="1">
    <citation type="submission" date="2011-12" db="EMBL/GenBank/DDBJ databases">
        <title>Complete genome sequence of Streptomyces cattleya strain DSM 46488.</title>
        <authorList>
            <person name="Ou H.-Y."/>
            <person name="Li P."/>
            <person name="Zhao C."/>
            <person name="O'Hagan D."/>
            <person name="Deng Z."/>
        </authorList>
    </citation>
    <scope>NUCLEOTIDE SEQUENCE [LARGE SCALE GENOMIC DNA]</scope>
    <source>
        <strain evidence="4">ATCC 35852 / DSM 46488 / JCM 4925 / NBRC 14057 / NRRL 8057</strain>
        <plasmid evidence="4">Plasmid pSCATT</plasmid>
    </source>
</reference>
<dbReference type="PANTHER" id="PTHR38589:SF1">
    <property type="entry name" value="BLR0621 PROTEIN"/>
    <property type="match status" value="1"/>
</dbReference>
<evidence type="ECO:0000256" key="1">
    <source>
        <dbReference type="SAM" id="SignalP"/>
    </source>
</evidence>
<evidence type="ECO:0000313" key="4">
    <source>
        <dbReference type="Proteomes" id="UP000007842"/>
    </source>
</evidence>
<keyword evidence="1" id="KW-0732">Signal</keyword>
<geneLocation type="plasmid" evidence="3 4">
    <name>pSCATT</name>
</geneLocation>
<dbReference type="AlphaFoldDB" id="F8JJH0"/>
<feature type="domain" description="L,D-TPase catalytic" evidence="2">
    <location>
        <begin position="76"/>
        <end position="229"/>
    </location>
</feature>
<dbReference type="KEGG" id="sct:SCAT_p1216"/>
<dbReference type="Proteomes" id="UP000007842">
    <property type="component" value="Plasmid pSCATT"/>
</dbReference>
<feature type="signal peptide" evidence="1">
    <location>
        <begin position="1"/>
        <end position="26"/>
    </location>
</feature>
<dbReference type="Pfam" id="PF03734">
    <property type="entry name" value="YkuD"/>
    <property type="match status" value="1"/>
</dbReference>
<feature type="chain" id="PRO_5003373412" evidence="1">
    <location>
        <begin position="27"/>
        <end position="233"/>
    </location>
</feature>
<dbReference type="InterPro" id="IPR005490">
    <property type="entry name" value="LD_TPept_cat_dom"/>
</dbReference>
<dbReference type="PANTHER" id="PTHR38589">
    <property type="entry name" value="BLR0621 PROTEIN"/>
    <property type="match status" value="1"/>
</dbReference>
<name>F8JJH0_STREN</name>
<dbReference type="PATRIC" id="fig|1003195.11.peg.1176"/>
<proteinExistence type="predicted"/>
<dbReference type="OrthoDB" id="186490at2"/>
<evidence type="ECO:0000313" key="3">
    <source>
        <dbReference type="EMBL" id="AEW98704.1"/>
    </source>
</evidence>
<dbReference type="HOGENOM" id="CLU_068009_2_1_11"/>
<dbReference type="KEGG" id="scy:SCATT_p05110"/>
<keyword evidence="4" id="KW-1185">Reference proteome</keyword>
<accession>F8JJH0</accession>
<dbReference type="GO" id="GO:0016740">
    <property type="term" value="F:transferase activity"/>
    <property type="evidence" value="ECO:0007669"/>
    <property type="project" value="InterPro"/>
</dbReference>